<dbReference type="PROSITE" id="PS00994">
    <property type="entry name" value="FHIPEP"/>
    <property type="match status" value="1"/>
</dbReference>
<keyword evidence="3" id="KW-0813">Transport</keyword>
<comment type="caution">
    <text evidence="11">The sequence shown here is derived from an EMBL/GenBank/DDBJ whole genome shotgun (WGS) entry which is preliminary data.</text>
</comment>
<dbReference type="PANTHER" id="PTHR30161:SF3">
    <property type="entry name" value="SECRETION SYSTEM APPARATUS PROTEIN SSAV"/>
    <property type="match status" value="1"/>
</dbReference>
<sequence>MKRLSGWLAAVGARQDVVLAIILMIAVFMMILPLPTILVDVLIAVNLGLSLVLLMTAIYVRDPLDLSALPSLLLITTLFRLALTVSTSRLILLQHDAGEIVTAFGNFVVGGNLAVGIIVFSIITVVQFIVITKGAERVAEVGARFSLDAMPGKQMSIDGDLRAGTIDAAEAKRQRQLVQKESQLYGAMDGSMKFVKGDAIAGIVVILVNIIGGIAVGTMQHDMSVGGALEVYSVLSIGDGLIAQIPALIISIAAGIVVTRVPGEKRENLAQDLSNQFSRQPHALLIAAGVMLAFALVPGFPALVFLPLAALVGMFGMLARKRARARLSSPDGAGSATAEGEEGASSMSPGAEPVSLRASRDVAAMPELSDELERLRWEKFERLGIALTKIEIAQDASLPDASLTVLLYGEPVMSVTAPADHLLLGRQSPPHPLAGRVDELPFGGMTLQWIEPQHRSAFEQAGLPLFSGAAAIRYVVSLALDRFADEFVGVQETRFLMDAMEARYSELVKELQRQLPISKISEVLQRLVAEGISIRDLRSIFEALIEWSPKEKETVMLTEYVRVALRRQIVGRQTRGTGRANVWLIGDAIENMIRDSVRQTAAGAYSTLQADQIESIVARVKAGIAGREEVDGALVTAIDVRRFLRKFLERELFRLPVLSFQELGDDVQLHVLGNIDLIGEYDDAFA</sequence>
<dbReference type="NCBIfam" id="NF009363">
    <property type="entry name" value="PRK12720.1"/>
    <property type="match status" value="1"/>
</dbReference>
<dbReference type="PANTHER" id="PTHR30161">
    <property type="entry name" value="FLAGELLAR EXPORT PROTEIN, MEMBRANE FLHA SUBUNIT-RELATED"/>
    <property type="match status" value="1"/>
</dbReference>
<dbReference type="InterPro" id="IPR042193">
    <property type="entry name" value="FHIPEP_3"/>
</dbReference>
<dbReference type="InterPro" id="IPR042196">
    <property type="entry name" value="FHIPEP_4"/>
</dbReference>
<feature type="transmembrane region" description="Helical" evidence="10">
    <location>
        <begin position="72"/>
        <end position="92"/>
    </location>
</feature>
<feature type="transmembrane region" description="Helical" evidence="10">
    <location>
        <begin position="199"/>
        <end position="221"/>
    </location>
</feature>
<evidence type="ECO:0000256" key="3">
    <source>
        <dbReference type="ARBA" id="ARBA00022448"/>
    </source>
</evidence>
<dbReference type="Proteomes" id="UP000318141">
    <property type="component" value="Unassembled WGS sequence"/>
</dbReference>
<evidence type="ECO:0000256" key="4">
    <source>
        <dbReference type="ARBA" id="ARBA00022475"/>
    </source>
</evidence>
<comment type="subcellular location">
    <subcellularLocation>
        <location evidence="1">Cell inner membrane</location>
        <topology evidence="1">Multi-pass membrane protein</topology>
    </subcellularLocation>
</comment>
<name>A0A562BIM6_9BURK</name>
<dbReference type="GO" id="GO:0005886">
    <property type="term" value="C:plasma membrane"/>
    <property type="evidence" value="ECO:0007669"/>
    <property type="project" value="UniProtKB-SubCell"/>
</dbReference>
<feature type="transmembrane region" description="Helical" evidence="10">
    <location>
        <begin position="37"/>
        <end position="60"/>
    </location>
</feature>
<dbReference type="Gene3D" id="3.40.50.12790">
    <property type="entry name" value="FHIPEP family, domain 4"/>
    <property type="match status" value="1"/>
</dbReference>
<feature type="transmembrane region" description="Helical" evidence="10">
    <location>
        <begin position="241"/>
        <end position="261"/>
    </location>
</feature>
<accession>A0A562BIM6</accession>
<evidence type="ECO:0000256" key="8">
    <source>
        <dbReference type="ARBA" id="ARBA00023136"/>
    </source>
</evidence>
<dbReference type="PIRSF" id="PIRSF005419">
    <property type="entry name" value="FlhA"/>
    <property type="match status" value="1"/>
</dbReference>
<keyword evidence="12" id="KW-1185">Reference proteome</keyword>
<dbReference type="OrthoDB" id="9759185at2"/>
<organism evidence="11 12">
    <name type="scientific">Cupriavidus gilardii J11</name>
    <dbReference type="NCBI Taxonomy" id="936133"/>
    <lineage>
        <taxon>Bacteria</taxon>
        <taxon>Pseudomonadati</taxon>
        <taxon>Pseudomonadota</taxon>
        <taxon>Betaproteobacteria</taxon>
        <taxon>Burkholderiales</taxon>
        <taxon>Burkholderiaceae</taxon>
        <taxon>Cupriavidus</taxon>
    </lineage>
</organism>
<dbReference type="InterPro" id="IPR006302">
    <property type="entry name" value="T3SS_HrcV"/>
</dbReference>
<dbReference type="AlphaFoldDB" id="A0A562BIM6"/>
<dbReference type="PRINTS" id="PR00949">
    <property type="entry name" value="TYPE3IMAPROT"/>
</dbReference>
<proteinExistence type="inferred from homology"/>
<evidence type="ECO:0000313" key="12">
    <source>
        <dbReference type="Proteomes" id="UP000318141"/>
    </source>
</evidence>
<dbReference type="NCBIfam" id="TIGR01399">
    <property type="entry name" value="hrcV"/>
    <property type="match status" value="1"/>
</dbReference>
<dbReference type="GO" id="GO:0009306">
    <property type="term" value="P:protein secretion"/>
    <property type="evidence" value="ECO:0007669"/>
    <property type="project" value="InterPro"/>
</dbReference>
<evidence type="ECO:0000256" key="6">
    <source>
        <dbReference type="ARBA" id="ARBA00022692"/>
    </source>
</evidence>
<reference evidence="11 12" key="1">
    <citation type="submission" date="2019-07" db="EMBL/GenBank/DDBJ databases">
        <title>Genome sequencing of lignin-degrading bacterial isolates.</title>
        <authorList>
            <person name="Gladden J."/>
        </authorList>
    </citation>
    <scope>NUCLEOTIDE SEQUENCE [LARGE SCALE GENOMIC DNA]</scope>
    <source>
        <strain evidence="11 12">J11</strain>
    </source>
</reference>
<feature type="compositionally biased region" description="Low complexity" evidence="9">
    <location>
        <begin position="332"/>
        <end position="352"/>
    </location>
</feature>
<evidence type="ECO:0000256" key="2">
    <source>
        <dbReference type="ARBA" id="ARBA00008835"/>
    </source>
</evidence>
<dbReference type="InterPro" id="IPR042194">
    <property type="entry name" value="FHIPEP_1"/>
</dbReference>
<evidence type="ECO:0000256" key="10">
    <source>
        <dbReference type="SAM" id="Phobius"/>
    </source>
</evidence>
<dbReference type="EMBL" id="VLJN01000020">
    <property type="protein sequence ID" value="TWG84962.1"/>
    <property type="molecule type" value="Genomic_DNA"/>
</dbReference>
<gene>
    <name evidence="11" type="ORF">L602_002700000540</name>
</gene>
<feature type="transmembrane region" description="Helical" evidence="10">
    <location>
        <begin position="281"/>
        <end position="297"/>
    </location>
</feature>
<keyword evidence="6 10" id="KW-0812">Transmembrane</keyword>
<evidence type="ECO:0000256" key="5">
    <source>
        <dbReference type="ARBA" id="ARBA00022519"/>
    </source>
</evidence>
<evidence type="ECO:0000256" key="1">
    <source>
        <dbReference type="ARBA" id="ARBA00004429"/>
    </source>
</evidence>
<keyword evidence="7 10" id="KW-1133">Transmembrane helix</keyword>
<keyword evidence="8 10" id="KW-0472">Membrane</keyword>
<dbReference type="InterPro" id="IPR025505">
    <property type="entry name" value="FHIPEP_CS"/>
</dbReference>
<dbReference type="Pfam" id="PF00771">
    <property type="entry name" value="FHIPEP"/>
    <property type="match status" value="1"/>
</dbReference>
<dbReference type="InterPro" id="IPR001712">
    <property type="entry name" value="T3SS_FHIPEP"/>
</dbReference>
<dbReference type="Gene3D" id="1.10.8.540">
    <property type="entry name" value="FHIPEP family, domain 3"/>
    <property type="match status" value="1"/>
</dbReference>
<evidence type="ECO:0000256" key="9">
    <source>
        <dbReference type="SAM" id="MobiDB-lite"/>
    </source>
</evidence>
<feature type="transmembrane region" description="Helical" evidence="10">
    <location>
        <begin position="7"/>
        <end position="31"/>
    </location>
</feature>
<comment type="similarity">
    <text evidence="2">Belongs to the FHIPEP (flagella/HR/invasion proteins export pore) family.</text>
</comment>
<keyword evidence="4" id="KW-1003">Cell membrane</keyword>
<keyword evidence="5" id="KW-0997">Cell inner membrane</keyword>
<evidence type="ECO:0000313" key="11">
    <source>
        <dbReference type="EMBL" id="TWG84962.1"/>
    </source>
</evidence>
<protein>
    <submittedName>
        <fullName evidence="11">Type III secretion protein V</fullName>
    </submittedName>
</protein>
<feature type="transmembrane region" description="Helical" evidence="10">
    <location>
        <begin position="104"/>
        <end position="130"/>
    </location>
</feature>
<feature type="region of interest" description="Disordered" evidence="9">
    <location>
        <begin position="328"/>
        <end position="352"/>
    </location>
</feature>
<evidence type="ECO:0000256" key="7">
    <source>
        <dbReference type="ARBA" id="ARBA00022989"/>
    </source>
</evidence>
<dbReference type="Gene3D" id="3.40.30.60">
    <property type="entry name" value="FHIPEP family, domain 1"/>
    <property type="match status" value="1"/>
</dbReference>